<evidence type="ECO:0000256" key="1">
    <source>
        <dbReference type="ARBA" id="ARBA00004196"/>
    </source>
</evidence>
<dbReference type="Pfam" id="PF01547">
    <property type="entry name" value="SBP_bac_1"/>
    <property type="match status" value="1"/>
</dbReference>
<keyword evidence="3" id="KW-0813">Transport</keyword>
<feature type="compositionally biased region" description="Low complexity" evidence="5">
    <location>
        <begin position="49"/>
        <end position="67"/>
    </location>
</feature>
<dbReference type="EMBL" id="LN831776">
    <property type="protein sequence ID" value="CQR54328.1"/>
    <property type="molecule type" value="Genomic_DNA"/>
</dbReference>
<evidence type="ECO:0000256" key="4">
    <source>
        <dbReference type="ARBA" id="ARBA00022729"/>
    </source>
</evidence>
<reference evidence="7" key="1">
    <citation type="submission" date="2015-03" db="EMBL/GenBank/DDBJ databases">
        <authorList>
            <person name="Wibberg D."/>
        </authorList>
    </citation>
    <scope>NUCLEOTIDE SEQUENCE [LARGE SCALE GENOMIC DNA]</scope>
</reference>
<feature type="region of interest" description="Disordered" evidence="5">
    <location>
        <begin position="471"/>
        <end position="490"/>
    </location>
</feature>
<dbReference type="InterPro" id="IPR050490">
    <property type="entry name" value="Bact_solute-bd_prot1"/>
</dbReference>
<evidence type="ECO:0000313" key="6">
    <source>
        <dbReference type="EMBL" id="CQR54328.1"/>
    </source>
</evidence>
<keyword evidence="4" id="KW-0732">Signal</keyword>
<evidence type="ECO:0000256" key="2">
    <source>
        <dbReference type="ARBA" id="ARBA00008520"/>
    </source>
</evidence>
<evidence type="ECO:0000313" key="7">
    <source>
        <dbReference type="Proteomes" id="UP000033163"/>
    </source>
</evidence>
<dbReference type="AlphaFoldDB" id="A0A0E3WGY1"/>
<feature type="region of interest" description="Disordered" evidence="5">
    <location>
        <begin position="49"/>
        <end position="71"/>
    </location>
</feature>
<dbReference type="PANTHER" id="PTHR43649">
    <property type="entry name" value="ARABINOSE-BINDING PROTEIN-RELATED"/>
    <property type="match status" value="1"/>
</dbReference>
<dbReference type="Gene3D" id="3.40.190.10">
    <property type="entry name" value="Periplasmic binding protein-like II"/>
    <property type="match status" value="1"/>
</dbReference>
<dbReference type="GO" id="GO:0030313">
    <property type="term" value="C:cell envelope"/>
    <property type="evidence" value="ECO:0007669"/>
    <property type="project" value="UniProtKB-SubCell"/>
</dbReference>
<dbReference type="Proteomes" id="UP000033163">
    <property type="component" value="Chromosome I"/>
</dbReference>
<protein>
    <submittedName>
        <fullName evidence="6">Family 1 extracellular solute-binding protein</fullName>
    </submittedName>
</protein>
<accession>A0A0E3WGY1</accession>
<dbReference type="HOGENOM" id="CLU_589041_0_0_9"/>
<evidence type="ECO:0000256" key="5">
    <source>
        <dbReference type="SAM" id="MobiDB-lite"/>
    </source>
</evidence>
<evidence type="ECO:0000256" key="3">
    <source>
        <dbReference type="ARBA" id="ARBA00022448"/>
    </source>
</evidence>
<comment type="similarity">
    <text evidence="2">Belongs to the bacterial solute-binding protein 1 family.</text>
</comment>
<dbReference type="SUPFAM" id="SSF53850">
    <property type="entry name" value="Periplasmic binding protein-like II"/>
    <property type="match status" value="1"/>
</dbReference>
<dbReference type="InterPro" id="IPR006059">
    <property type="entry name" value="SBP"/>
</dbReference>
<gene>
    <name evidence="6" type="ORF">PRIO_1918</name>
</gene>
<dbReference type="PATRIC" id="fig|1073571.4.peg.2014"/>
<proteinExistence type="inferred from homology"/>
<dbReference type="PANTHER" id="PTHR43649:SF31">
    <property type="entry name" value="SN-GLYCEROL-3-PHOSPHATE-BINDING PERIPLASMIC PROTEIN UGPB"/>
    <property type="match status" value="1"/>
</dbReference>
<organism evidence="6 7">
    <name type="scientific">Paenibacillus riograndensis SBR5</name>
    <dbReference type="NCBI Taxonomy" id="1073571"/>
    <lineage>
        <taxon>Bacteria</taxon>
        <taxon>Bacillati</taxon>
        <taxon>Bacillota</taxon>
        <taxon>Bacilli</taxon>
        <taxon>Bacillales</taxon>
        <taxon>Paenibacillaceae</taxon>
        <taxon>Paenibacillus</taxon>
        <taxon>Paenibacillus sonchi group</taxon>
    </lineage>
</organism>
<comment type="subcellular location">
    <subcellularLocation>
        <location evidence="1">Cell envelope</location>
    </subcellularLocation>
</comment>
<sequence>MIDEFTIQMLIKGVERMQKKWLGLSLSLMLAAGIAGCGGNGNNSGNSGAANGAAGGSTASPSAEAGGNTAKSGPVQLKYWTDDRHDQEYIKELINKFNETNSDNIQVELTVMSENYTQSVDIAFSSNQAPDVLRLKSANTSEFVKKGYLAPVDSYLTDDMKTKFSSLMLDNVNRFDGKLYSLPNTGLTMRLVYNKDIFAKAGIQNPPVSLQEMVDDAKKITEAGKSEGIYGFALNFKNPKQAFDRSIREILSLSGYQGLGFDLKTGQFDFAPYSQVIEYFKQMYKDGSVLPGAETLDIDPLRAQFAAGKIGMYLSFSTEPGVYKDQFPTEINWAGALAPTLDGQIKGTSEIVSAGTWLGISAKSANQDAAWKFMQYMYGDEVLKTYHEKGFGIAVVPSIVEQAKNPDIKGMEGFLVGEHDSLWPATPSVTPEGSNYADAFFKYILTGGDAKAITEDLNTRYNAALSKAVEKGEVKVTPDPAFDPTKPQGE</sequence>
<dbReference type="STRING" id="483937.AMQ84_15455"/>
<dbReference type="KEGG" id="pri:PRIO_1918"/>
<name>A0A0E3WGY1_9BACL</name>